<sequence length="186" mass="21916">MSEEQAMSAAVRGVPIDPRRVVKDVGPYAEYNGRNEHHSDFDDDEQDYYFDENDELHFISTPNVLVDGSNEPRTTPYTDDAFRRSPCHDNAFQNHFFDEDDEDDEFADYYWVGQNNGFNEDNGSDEDNAREPQEPLNDNNFALVWLLDSSRWRPHWQEARHRVGKDFEVTYRDVEHFTADDPGNWR</sequence>
<reference evidence="1" key="2">
    <citation type="submission" date="2021-10" db="EMBL/GenBank/DDBJ databases">
        <authorList>
            <person name="Piombo E."/>
        </authorList>
    </citation>
    <scope>NUCLEOTIDE SEQUENCE</scope>
</reference>
<protein>
    <submittedName>
        <fullName evidence="1">Uncharacterized protein</fullName>
    </submittedName>
</protein>
<accession>A0ACA9TJV3</accession>
<dbReference type="EMBL" id="CADEHS020000005">
    <property type="protein sequence ID" value="CAG9941199.1"/>
    <property type="molecule type" value="Genomic_DNA"/>
</dbReference>
<keyword evidence="2" id="KW-1185">Reference proteome</keyword>
<evidence type="ECO:0000313" key="1">
    <source>
        <dbReference type="EMBL" id="CAG9941199.1"/>
    </source>
</evidence>
<evidence type="ECO:0000313" key="2">
    <source>
        <dbReference type="Proteomes" id="UP000836387"/>
    </source>
</evidence>
<reference evidence="1" key="1">
    <citation type="submission" date="2020-04" db="EMBL/GenBank/DDBJ databases">
        <authorList>
            <person name="Broberg M."/>
        </authorList>
    </citation>
    <scope>NUCLEOTIDE SEQUENCE</scope>
</reference>
<name>A0ACA9TJV3_BIOOC</name>
<comment type="caution">
    <text evidence="1">The sequence shown here is derived from an EMBL/GenBank/DDBJ whole genome shotgun (WGS) entry which is preliminary data.</text>
</comment>
<dbReference type="Proteomes" id="UP000836387">
    <property type="component" value="Unassembled WGS sequence"/>
</dbReference>
<proteinExistence type="predicted"/>
<organism evidence="1 2">
    <name type="scientific">Clonostachys rosea f. rosea IK726</name>
    <dbReference type="NCBI Taxonomy" id="1349383"/>
    <lineage>
        <taxon>Eukaryota</taxon>
        <taxon>Fungi</taxon>
        <taxon>Dikarya</taxon>
        <taxon>Ascomycota</taxon>
        <taxon>Pezizomycotina</taxon>
        <taxon>Sordariomycetes</taxon>
        <taxon>Hypocreomycetidae</taxon>
        <taxon>Hypocreales</taxon>
        <taxon>Bionectriaceae</taxon>
        <taxon>Clonostachys</taxon>
    </lineage>
</organism>
<gene>
    <name evidence="1" type="ORF">CRV2_00002625</name>
</gene>